<feature type="transmembrane region" description="Helical" evidence="1">
    <location>
        <begin position="239"/>
        <end position="259"/>
    </location>
</feature>
<feature type="transmembrane region" description="Helical" evidence="1">
    <location>
        <begin position="131"/>
        <end position="149"/>
    </location>
</feature>
<evidence type="ECO:0000313" key="2">
    <source>
        <dbReference type="EMBL" id="QHT70112.1"/>
    </source>
</evidence>
<reference evidence="2 3" key="1">
    <citation type="submission" date="2020-01" db="EMBL/GenBank/DDBJ databases">
        <authorList>
            <person name="Kim M.K."/>
        </authorList>
    </citation>
    <scope>NUCLEOTIDE SEQUENCE [LARGE SCALE GENOMIC DNA]</scope>
    <source>
        <strain evidence="2 3">172606-1</strain>
    </source>
</reference>
<feature type="transmembrane region" description="Helical" evidence="1">
    <location>
        <begin position="155"/>
        <end position="174"/>
    </location>
</feature>
<feature type="transmembrane region" description="Helical" evidence="1">
    <location>
        <begin position="343"/>
        <end position="363"/>
    </location>
</feature>
<feature type="transmembrane region" description="Helical" evidence="1">
    <location>
        <begin position="27"/>
        <end position="46"/>
    </location>
</feature>
<feature type="transmembrane region" description="Helical" evidence="1">
    <location>
        <begin position="105"/>
        <end position="126"/>
    </location>
</feature>
<dbReference type="KEGG" id="rhoz:GXP67_27430"/>
<accession>A0A6C0GRD4</accession>
<evidence type="ECO:0000256" key="1">
    <source>
        <dbReference type="SAM" id="Phobius"/>
    </source>
</evidence>
<feature type="transmembrane region" description="Helical" evidence="1">
    <location>
        <begin position="312"/>
        <end position="331"/>
    </location>
</feature>
<protein>
    <recommendedName>
        <fullName evidence="4">Glycosyltransferase RgtA/B/C/D-like domain-containing protein</fullName>
    </recommendedName>
</protein>
<keyword evidence="3" id="KW-1185">Reference proteome</keyword>
<gene>
    <name evidence="2" type="ORF">GXP67_27430</name>
</gene>
<keyword evidence="1" id="KW-0812">Transmembrane</keyword>
<dbReference type="EMBL" id="CP048222">
    <property type="protein sequence ID" value="QHT70112.1"/>
    <property type="molecule type" value="Genomic_DNA"/>
</dbReference>
<proteinExistence type="predicted"/>
<keyword evidence="1" id="KW-1133">Transmembrane helix</keyword>
<feature type="transmembrane region" description="Helical" evidence="1">
    <location>
        <begin position="410"/>
        <end position="435"/>
    </location>
</feature>
<organism evidence="2 3">
    <name type="scientific">Rhodocytophaga rosea</name>
    <dbReference type="NCBI Taxonomy" id="2704465"/>
    <lineage>
        <taxon>Bacteria</taxon>
        <taxon>Pseudomonadati</taxon>
        <taxon>Bacteroidota</taxon>
        <taxon>Cytophagia</taxon>
        <taxon>Cytophagales</taxon>
        <taxon>Rhodocytophagaceae</taxon>
        <taxon>Rhodocytophaga</taxon>
    </lineage>
</organism>
<evidence type="ECO:0008006" key="4">
    <source>
        <dbReference type="Google" id="ProtNLM"/>
    </source>
</evidence>
<dbReference type="RefSeq" id="WP_162446095.1">
    <property type="nucleotide sequence ID" value="NZ_CP048222.1"/>
</dbReference>
<name>A0A6C0GRD4_9BACT</name>
<keyword evidence="1" id="KW-0472">Membrane</keyword>
<sequence length="576" mass="64912">MNLSTLQRIKEKSFMEDYFFSFRSRTVWMDVAFLSLIMLFSIILYIDKIGFYSDDWIYLAYYKTVAKQSLKGFYDVLIVSPNITSRPVQAFLQALSYWLFGMEPLGHHLMNSGIILTGVLIFYFILRKLQIGRTVALSIAAIFILLPHYSTDRLWFSAFMVSLSMTLYFISLYADLQVLQSKSIRIYFWKALSIFGLVCSSLSYEVFMPLFFINPFLVWLSAYQLKNSEKGQVASTKKWSLLFLLNLLAMFMVVVYKVTTASRMGIHGGLFAHIKWFAKLIAKAVMVSYGEYGIALPRVVATSVSKYPSTPILLMSMVVGLLIFGYIYQAIRKIEKYKESTLPFLIVLCAGFLVFGAGYGIFLSNQNASITPTGIGNRIVLAASVGVAISFVGMIGWLSTFLSSAKLFRIVYSMLIALLGTGSFIASNTIASFWVDSTRKQEQIIADISKQFPTLPDGSTLILDGICPYSGPAVVYESSWDLCGSLMILYNKFDLNANIVTPNLKVRKDGLNAYLYAGANFTHHPYNDKMFIYHIGRKSIHYIPDSLAAQKYFQEFNPTFNNDCPTGAEGMGVEIF</sequence>
<feature type="transmembrane region" description="Helical" evidence="1">
    <location>
        <begin position="186"/>
        <end position="219"/>
    </location>
</feature>
<feature type="transmembrane region" description="Helical" evidence="1">
    <location>
        <begin position="375"/>
        <end position="398"/>
    </location>
</feature>
<dbReference type="Proteomes" id="UP000480178">
    <property type="component" value="Chromosome"/>
</dbReference>
<evidence type="ECO:0000313" key="3">
    <source>
        <dbReference type="Proteomes" id="UP000480178"/>
    </source>
</evidence>
<dbReference type="AlphaFoldDB" id="A0A6C0GRD4"/>